<reference evidence="1 2" key="1">
    <citation type="journal article" date="2019" name="Int. J. Syst. Evol. Microbiol.">
        <title>Capsulimonas corticalis gen. nov., sp. nov., an aerobic capsulated bacterium, of a novel bacterial order, Capsulimonadales ord. nov., of the class Armatimonadia of the phylum Armatimonadetes.</title>
        <authorList>
            <person name="Li J."/>
            <person name="Kudo C."/>
            <person name="Tonouchi A."/>
        </authorList>
    </citation>
    <scope>NUCLEOTIDE SEQUENCE [LARGE SCALE GENOMIC DNA]</scope>
    <source>
        <strain evidence="1 2">AX-7</strain>
    </source>
</reference>
<dbReference type="AlphaFoldDB" id="A0A402CX07"/>
<keyword evidence="2" id="KW-1185">Reference proteome</keyword>
<organism evidence="1 2">
    <name type="scientific">Capsulimonas corticalis</name>
    <dbReference type="NCBI Taxonomy" id="2219043"/>
    <lineage>
        <taxon>Bacteria</taxon>
        <taxon>Bacillati</taxon>
        <taxon>Armatimonadota</taxon>
        <taxon>Armatimonadia</taxon>
        <taxon>Capsulimonadales</taxon>
        <taxon>Capsulimonadaceae</taxon>
        <taxon>Capsulimonas</taxon>
    </lineage>
</organism>
<accession>A0A402CX07</accession>
<dbReference type="RefSeq" id="WP_119321867.1">
    <property type="nucleotide sequence ID" value="NZ_AP025739.1"/>
</dbReference>
<protein>
    <submittedName>
        <fullName evidence="1">Uncharacterized protein</fullName>
    </submittedName>
</protein>
<dbReference type="PANTHER" id="PTHR34595">
    <property type="entry name" value="BLR5612 PROTEIN"/>
    <property type="match status" value="1"/>
</dbReference>
<dbReference type="PANTHER" id="PTHR34595:SF7">
    <property type="entry name" value="SLL1039 PROTEIN"/>
    <property type="match status" value="1"/>
</dbReference>
<name>A0A402CX07_9BACT</name>
<dbReference type="InterPro" id="IPR007296">
    <property type="entry name" value="DUF403"/>
</dbReference>
<dbReference type="OrthoDB" id="9803532at2"/>
<sequence length="323" mass="36934">MLSREADSMFWIGRYVERADATARIVDVQYHSELEGAFPYAQEGDDPQRALWSSILAITGDDEKFAAQYEDNHIERNVLDYFAFRLTNPNSITSCVSRARENARRVREMISSEMYEALNIFYLEVTRWNVDKILDASPHGFFSQVKNSSHLFQGITDRTMPNDEPRAFLECGLYLERAEKTARILDVKYHLLQRGQAELNSPLDQHQWTAVLKSVGAFEAFRKAHRLGISPAQVVSFLVLNPNFPSSMCYAIDRAERALRSISGSKGRIPTNRAERLIGRLHSDLAFLTTEEILDVGLHDFLEEVQSRCNEIGIAISEAYLRY</sequence>
<dbReference type="Proteomes" id="UP000287394">
    <property type="component" value="Chromosome"/>
</dbReference>
<evidence type="ECO:0000313" key="2">
    <source>
        <dbReference type="Proteomes" id="UP000287394"/>
    </source>
</evidence>
<dbReference type="InterPro" id="IPR051680">
    <property type="entry name" value="ATP-dep_Glu-Cys_Ligase-2"/>
</dbReference>
<gene>
    <name evidence="1" type="ORF">CCAX7_63910</name>
</gene>
<proteinExistence type="predicted"/>
<dbReference type="EMBL" id="AP025739">
    <property type="protein sequence ID" value="BDI34340.1"/>
    <property type="molecule type" value="Genomic_DNA"/>
</dbReference>
<evidence type="ECO:0000313" key="1">
    <source>
        <dbReference type="EMBL" id="BDI34340.1"/>
    </source>
</evidence>
<dbReference type="Pfam" id="PF04168">
    <property type="entry name" value="Alpha-E"/>
    <property type="match status" value="1"/>
</dbReference>
<dbReference type="KEGG" id="ccot:CCAX7_63910"/>